<dbReference type="OrthoDB" id="1923031at2759"/>
<keyword evidence="1" id="KW-0812">Transmembrane</keyword>
<evidence type="ECO:0000256" key="1">
    <source>
        <dbReference type="SAM" id="Phobius"/>
    </source>
</evidence>
<evidence type="ECO:0000313" key="2">
    <source>
        <dbReference type="EMBL" id="KAI5387862.1"/>
    </source>
</evidence>
<reference evidence="2 3" key="1">
    <citation type="journal article" date="2022" name="Nat. Genet.">
        <title>Improved pea reference genome and pan-genome highlight genomic features and evolutionary characteristics.</title>
        <authorList>
            <person name="Yang T."/>
            <person name="Liu R."/>
            <person name="Luo Y."/>
            <person name="Hu S."/>
            <person name="Wang D."/>
            <person name="Wang C."/>
            <person name="Pandey M.K."/>
            <person name="Ge S."/>
            <person name="Xu Q."/>
            <person name="Li N."/>
            <person name="Li G."/>
            <person name="Huang Y."/>
            <person name="Saxena R.K."/>
            <person name="Ji Y."/>
            <person name="Li M."/>
            <person name="Yan X."/>
            <person name="He Y."/>
            <person name="Liu Y."/>
            <person name="Wang X."/>
            <person name="Xiang C."/>
            <person name="Varshney R.K."/>
            <person name="Ding H."/>
            <person name="Gao S."/>
            <person name="Zong X."/>
        </authorList>
    </citation>
    <scope>NUCLEOTIDE SEQUENCE [LARGE SCALE GENOMIC DNA]</scope>
    <source>
        <strain evidence="2 3">cv. Zhongwan 6</strain>
    </source>
</reference>
<dbReference type="PANTHER" id="PTHR33825:SF14">
    <property type="entry name" value="CHITINASE-LIKE PROTEIN"/>
    <property type="match status" value="1"/>
</dbReference>
<comment type="caution">
    <text evidence="2">The sequence shown here is derived from an EMBL/GenBank/DDBJ whole genome shotgun (WGS) entry which is preliminary data.</text>
</comment>
<organism evidence="2 3">
    <name type="scientific">Pisum sativum</name>
    <name type="common">Garden pea</name>
    <name type="synonym">Lathyrus oleraceus</name>
    <dbReference type="NCBI Taxonomy" id="3888"/>
    <lineage>
        <taxon>Eukaryota</taxon>
        <taxon>Viridiplantae</taxon>
        <taxon>Streptophyta</taxon>
        <taxon>Embryophyta</taxon>
        <taxon>Tracheophyta</taxon>
        <taxon>Spermatophyta</taxon>
        <taxon>Magnoliopsida</taxon>
        <taxon>eudicotyledons</taxon>
        <taxon>Gunneridae</taxon>
        <taxon>Pentapetalae</taxon>
        <taxon>rosids</taxon>
        <taxon>fabids</taxon>
        <taxon>Fabales</taxon>
        <taxon>Fabaceae</taxon>
        <taxon>Papilionoideae</taxon>
        <taxon>50 kb inversion clade</taxon>
        <taxon>NPAAA clade</taxon>
        <taxon>Hologalegina</taxon>
        <taxon>IRL clade</taxon>
        <taxon>Fabeae</taxon>
        <taxon>Lathyrus</taxon>
    </lineage>
</organism>
<feature type="transmembrane region" description="Helical" evidence="1">
    <location>
        <begin position="98"/>
        <end position="126"/>
    </location>
</feature>
<keyword evidence="1" id="KW-0472">Membrane</keyword>
<dbReference type="Proteomes" id="UP001058974">
    <property type="component" value="Chromosome 7"/>
</dbReference>
<keyword evidence="3" id="KW-1185">Reference proteome</keyword>
<proteinExistence type="predicted"/>
<dbReference type="AlphaFoldDB" id="A0A9D4ZW25"/>
<dbReference type="Gramene" id="Psat07G0381300-T1">
    <property type="protein sequence ID" value="KAI5387862.1"/>
    <property type="gene ID" value="KIW84_073813"/>
</dbReference>
<accession>A0A9D4ZW25</accession>
<dbReference type="EMBL" id="JAMSHJ010000007">
    <property type="protein sequence ID" value="KAI5387862.1"/>
    <property type="molecule type" value="Genomic_DNA"/>
</dbReference>
<keyword evidence="1" id="KW-1133">Transmembrane helix</keyword>
<protein>
    <submittedName>
        <fullName evidence="2">Uncharacterized protein</fullName>
    </submittedName>
</protein>
<sequence length="257" mass="28059">MNSLLASPLHALPHTCTTTEYFNLVLKSRQRRNFLFISTKFKTPNFIPRCSSSSNGSNNSPSDEASLQNGDVFHAEVTNPQVQFFSSLVPKFSFSDQAFFLLAFVACTTSVAFTGLVLAAVPTLLAMRKAAISFSKLADTAREELPSTMTSIRLSVMEMNDLTLELSELSQEITEGVNKSAQALQAAKTGIQHIGSVAQQQTLSMIEERANLPEISLRHVVAGAARKTTRAVGQATKSLLNTISRRENTSEYDDVGY</sequence>
<evidence type="ECO:0000313" key="3">
    <source>
        <dbReference type="Proteomes" id="UP001058974"/>
    </source>
</evidence>
<gene>
    <name evidence="2" type="ORF">KIW84_073813</name>
</gene>
<dbReference type="PANTHER" id="PTHR33825">
    <property type="entry name" value="CHITINASE-LIKE PROTEIN"/>
    <property type="match status" value="1"/>
</dbReference>
<name>A0A9D4ZW25_PEA</name>